<accession>A0ABV1M7C8</accession>
<name>A0ABV1M7C8_9NEIS</name>
<gene>
    <name evidence="1" type="ORF">ABNW52_15870</name>
</gene>
<organism evidence="1 2">
    <name type="scientific">Vogesella oryzagri</name>
    <dbReference type="NCBI Taxonomy" id="3160864"/>
    <lineage>
        <taxon>Bacteria</taxon>
        <taxon>Pseudomonadati</taxon>
        <taxon>Pseudomonadota</taxon>
        <taxon>Betaproteobacteria</taxon>
        <taxon>Neisseriales</taxon>
        <taxon>Chromobacteriaceae</taxon>
        <taxon>Vogesella</taxon>
    </lineage>
</organism>
<dbReference type="Proteomes" id="UP001433638">
    <property type="component" value="Unassembled WGS sequence"/>
</dbReference>
<dbReference type="RefSeq" id="WP_349589866.1">
    <property type="nucleotide sequence ID" value="NZ_JBEFLD010000008.1"/>
</dbReference>
<comment type="caution">
    <text evidence="1">The sequence shown here is derived from an EMBL/GenBank/DDBJ whole genome shotgun (WGS) entry which is preliminary data.</text>
</comment>
<dbReference type="EMBL" id="JBEFLD010000008">
    <property type="protein sequence ID" value="MEQ6292092.1"/>
    <property type="molecule type" value="Genomic_DNA"/>
</dbReference>
<protein>
    <submittedName>
        <fullName evidence="1">Uncharacterized protein</fullName>
    </submittedName>
</protein>
<keyword evidence="2" id="KW-1185">Reference proteome</keyword>
<reference evidence="1" key="1">
    <citation type="submission" date="2024-06" db="EMBL/GenBank/DDBJ databases">
        <title>Genome sequence of Vogesella sp. MAHUQ-64.</title>
        <authorList>
            <person name="Huq M.A."/>
        </authorList>
    </citation>
    <scope>NUCLEOTIDE SEQUENCE</scope>
    <source>
        <strain evidence="1">MAHUQ-64</strain>
    </source>
</reference>
<proteinExistence type="predicted"/>
<evidence type="ECO:0000313" key="1">
    <source>
        <dbReference type="EMBL" id="MEQ6292092.1"/>
    </source>
</evidence>
<evidence type="ECO:0000313" key="2">
    <source>
        <dbReference type="Proteomes" id="UP001433638"/>
    </source>
</evidence>
<sequence>MAKKENDKSRNAMQGRSLLRQQYPAVGEDVHAWWYGLFDGMQPFLDRDGKQVRTRRDDKLELWFVFREPAPGIVLVVIELRLSCQPLSLHLKCWIDASCHDAYESLRSAPLFGVAGEEWGRVAPDSPSRWAKERELVNKDVVGIRYHRTLESLAPQPDLLGTRIQAVAHEFVDYVQRYGSSIANSSKCQFQSEQ</sequence>